<dbReference type="EMBL" id="UINC01073253">
    <property type="protein sequence ID" value="SVC09497.1"/>
    <property type="molecule type" value="Genomic_DNA"/>
</dbReference>
<name>A0A382JE32_9ZZZZ</name>
<organism evidence="1">
    <name type="scientific">marine metagenome</name>
    <dbReference type="NCBI Taxonomy" id="408172"/>
    <lineage>
        <taxon>unclassified sequences</taxon>
        <taxon>metagenomes</taxon>
        <taxon>ecological metagenomes</taxon>
    </lineage>
</organism>
<evidence type="ECO:0000313" key="1">
    <source>
        <dbReference type="EMBL" id="SVC09497.1"/>
    </source>
</evidence>
<reference evidence="1" key="1">
    <citation type="submission" date="2018-05" db="EMBL/GenBank/DDBJ databases">
        <authorList>
            <person name="Lanie J.A."/>
            <person name="Ng W.-L."/>
            <person name="Kazmierczak K.M."/>
            <person name="Andrzejewski T.M."/>
            <person name="Davidsen T.M."/>
            <person name="Wayne K.J."/>
            <person name="Tettelin H."/>
            <person name="Glass J.I."/>
            <person name="Rusch D."/>
            <person name="Podicherti R."/>
            <person name="Tsui H.-C.T."/>
            <person name="Winkler M.E."/>
        </authorList>
    </citation>
    <scope>NUCLEOTIDE SEQUENCE</scope>
</reference>
<dbReference type="AlphaFoldDB" id="A0A382JE32"/>
<evidence type="ECO:0008006" key="2">
    <source>
        <dbReference type="Google" id="ProtNLM"/>
    </source>
</evidence>
<gene>
    <name evidence="1" type="ORF">METZ01_LOCUS262351</name>
</gene>
<proteinExistence type="predicted"/>
<protein>
    <recommendedName>
        <fullName evidence="2">DUF5723 domain-containing protein</fullName>
    </recommendedName>
</protein>
<sequence length="239" mass="27189">MIKFFSVTGKRIVLFMFFTFGFSQWAGYDVHQEEYSSTDLRIFIEGKTFGLSANPSLIISPKNRAYVGIGLSKNTLFRPNTYQKQLSGWVPNFSADIFITNNLYFIGRISQFYSEEDIVHSHNFGFALKSGEDVSYPWQTSVLFCNLSGPRDFALRSVSLTMAILIQAADHQIQIGIGKEMYSAKFFLEDANFPTAMKGEINYILLGMNFERDSIGIFPQIRFHPRLIGTSVRMTWGIG</sequence>
<accession>A0A382JE32</accession>